<name>A0A9N9J6W5_9GLOM</name>
<evidence type="ECO:0000313" key="2">
    <source>
        <dbReference type="EMBL" id="CAG8767978.1"/>
    </source>
</evidence>
<organism evidence="2 3">
    <name type="scientific">Racocetra fulgida</name>
    <dbReference type="NCBI Taxonomy" id="60492"/>
    <lineage>
        <taxon>Eukaryota</taxon>
        <taxon>Fungi</taxon>
        <taxon>Fungi incertae sedis</taxon>
        <taxon>Mucoromycota</taxon>
        <taxon>Glomeromycotina</taxon>
        <taxon>Glomeromycetes</taxon>
        <taxon>Diversisporales</taxon>
        <taxon>Gigasporaceae</taxon>
        <taxon>Racocetra</taxon>
    </lineage>
</organism>
<keyword evidence="3" id="KW-1185">Reference proteome</keyword>
<accession>A0A9N9J6W5</accession>
<dbReference type="FunFam" id="3.10.20.370:FF:000001">
    <property type="entry name" value="Retrovirus-related Pol polyprotein from transposon 17.6-like protein"/>
    <property type="match status" value="1"/>
</dbReference>
<sequence>TFEKHVEHLKAIFSLIKNANLQINPEKCHFCTNEMQFLRYIVSINGIKPDSQKTEEHNRIFNYLKQCLITAPILQYPDYNEPFIIFIDASYQGLGAILFQVKDGKKYVIAYASRTLTSAEKNYSTVELE</sequence>
<dbReference type="SUPFAM" id="SSF56672">
    <property type="entry name" value="DNA/RNA polymerases"/>
    <property type="match status" value="1"/>
</dbReference>
<dbReference type="Gene3D" id="3.10.20.370">
    <property type="match status" value="1"/>
</dbReference>
<dbReference type="InterPro" id="IPR043502">
    <property type="entry name" value="DNA/RNA_pol_sf"/>
</dbReference>
<comment type="caution">
    <text evidence="2">The sequence shown here is derived from an EMBL/GenBank/DDBJ whole genome shotgun (WGS) entry which is preliminary data.</text>
</comment>
<dbReference type="PANTHER" id="PTHR33064:SF37">
    <property type="entry name" value="RIBONUCLEASE H"/>
    <property type="match status" value="1"/>
</dbReference>
<reference evidence="2" key="1">
    <citation type="submission" date="2021-06" db="EMBL/GenBank/DDBJ databases">
        <authorList>
            <person name="Kallberg Y."/>
            <person name="Tangrot J."/>
            <person name="Rosling A."/>
        </authorList>
    </citation>
    <scope>NUCLEOTIDE SEQUENCE</scope>
    <source>
        <strain evidence="2">IN212</strain>
    </source>
</reference>
<dbReference type="AlphaFoldDB" id="A0A9N9J6W5"/>
<dbReference type="Proteomes" id="UP000789396">
    <property type="component" value="Unassembled WGS sequence"/>
</dbReference>
<dbReference type="Pfam" id="PF17919">
    <property type="entry name" value="RT_RNaseH_2"/>
    <property type="match status" value="1"/>
</dbReference>
<dbReference type="PANTHER" id="PTHR33064">
    <property type="entry name" value="POL PROTEIN"/>
    <property type="match status" value="1"/>
</dbReference>
<dbReference type="OrthoDB" id="5593162at2759"/>
<protein>
    <submittedName>
        <fullName evidence="2">6890_t:CDS:1</fullName>
    </submittedName>
</protein>
<feature type="domain" description="Reverse transcriptase/retrotransposon-derived protein RNase H-like" evidence="1">
    <location>
        <begin position="54"/>
        <end position="129"/>
    </location>
</feature>
<proteinExistence type="predicted"/>
<dbReference type="InterPro" id="IPR043128">
    <property type="entry name" value="Rev_trsase/Diguanyl_cyclase"/>
</dbReference>
<dbReference type="Gene3D" id="3.30.70.270">
    <property type="match status" value="1"/>
</dbReference>
<feature type="non-terminal residue" evidence="2">
    <location>
        <position position="129"/>
    </location>
</feature>
<dbReference type="InterPro" id="IPR051320">
    <property type="entry name" value="Viral_Replic_Matur_Polypro"/>
</dbReference>
<evidence type="ECO:0000313" key="3">
    <source>
        <dbReference type="Proteomes" id="UP000789396"/>
    </source>
</evidence>
<evidence type="ECO:0000259" key="1">
    <source>
        <dbReference type="Pfam" id="PF17919"/>
    </source>
</evidence>
<feature type="non-terminal residue" evidence="2">
    <location>
        <position position="1"/>
    </location>
</feature>
<dbReference type="InterPro" id="IPR041577">
    <property type="entry name" value="RT_RNaseH_2"/>
</dbReference>
<dbReference type="EMBL" id="CAJVPZ010044709">
    <property type="protein sequence ID" value="CAG8767978.1"/>
    <property type="molecule type" value="Genomic_DNA"/>
</dbReference>
<gene>
    <name evidence="2" type="ORF">RFULGI_LOCUS14841</name>
</gene>